<dbReference type="SUPFAM" id="SSF48726">
    <property type="entry name" value="Immunoglobulin"/>
    <property type="match status" value="2"/>
</dbReference>
<sequence>PVLLTTIIDAGVPMATFTWYKNGQPLLEGNRFTTKYDIYTKTLTLQVLAARPDDQGTYTVRVTNPSGTDETTCKLTIRPVASIDTRPFIQPEYFTQLELKAPPPTKEDMKQMEAPKVVVPLKGVQVNEGSPVLLQATIVGKPTPNFVWLKDGAPLAASNRLRTRYDIGTKQ</sequence>
<dbReference type="Proteomes" id="UP000663854">
    <property type="component" value="Unassembled WGS sequence"/>
</dbReference>
<dbReference type="Proteomes" id="UP000663870">
    <property type="component" value="Unassembled WGS sequence"/>
</dbReference>
<dbReference type="CDD" id="cd00096">
    <property type="entry name" value="Ig"/>
    <property type="match status" value="1"/>
</dbReference>
<reference evidence="2" key="1">
    <citation type="submission" date="2021-02" db="EMBL/GenBank/DDBJ databases">
        <authorList>
            <person name="Nowell W R."/>
        </authorList>
    </citation>
    <scope>NUCLEOTIDE SEQUENCE</scope>
</reference>
<evidence type="ECO:0000313" key="5">
    <source>
        <dbReference type="Proteomes" id="UP000663870"/>
    </source>
</evidence>
<evidence type="ECO:0000313" key="2">
    <source>
        <dbReference type="EMBL" id="CAF1568783.1"/>
    </source>
</evidence>
<evidence type="ECO:0000313" key="3">
    <source>
        <dbReference type="EMBL" id="CAF1680367.1"/>
    </source>
</evidence>
<proteinExistence type="predicted"/>
<feature type="domain" description="Ig-like" evidence="1">
    <location>
        <begin position="115"/>
        <end position="171"/>
    </location>
</feature>
<dbReference type="InterPro" id="IPR007110">
    <property type="entry name" value="Ig-like_dom"/>
</dbReference>
<gene>
    <name evidence="3" type="ORF">JXQ802_LOCUS59065</name>
    <name evidence="2" type="ORF">PYM288_LOCUS42417</name>
</gene>
<comment type="caution">
    <text evidence="2">The sequence shown here is derived from an EMBL/GenBank/DDBJ whole genome shotgun (WGS) entry which is preliminary data.</text>
</comment>
<dbReference type="InterPro" id="IPR013098">
    <property type="entry name" value="Ig_I-set"/>
</dbReference>
<dbReference type="Pfam" id="PF07679">
    <property type="entry name" value="I-set"/>
    <property type="match status" value="2"/>
</dbReference>
<evidence type="ECO:0000313" key="4">
    <source>
        <dbReference type="Proteomes" id="UP000663854"/>
    </source>
</evidence>
<accession>A0A815Y9W4</accession>
<dbReference type="EMBL" id="CAJNOL010018036">
    <property type="protein sequence ID" value="CAF1680367.1"/>
    <property type="molecule type" value="Genomic_DNA"/>
</dbReference>
<dbReference type="PANTHER" id="PTHR47633">
    <property type="entry name" value="IMMUNOGLOBULIN"/>
    <property type="match status" value="1"/>
</dbReference>
<dbReference type="Gene3D" id="2.60.40.10">
    <property type="entry name" value="Immunoglobulins"/>
    <property type="match status" value="2"/>
</dbReference>
<organism evidence="2 4">
    <name type="scientific">Rotaria sordida</name>
    <dbReference type="NCBI Taxonomy" id="392033"/>
    <lineage>
        <taxon>Eukaryota</taxon>
        <taxon>Metazoa</taxon>
        <taxon>Spiralia</taxon>
        <taxon>Gnathifera</taxon>
        <taxon>Rotifera</taxon>
        <taxon>Eurotatoria</taxon>
        <taxon>Bdelloidea</taxon>
        <taxon>Philodinida</taxon>
        <taxon>Philodinidae</taxon>
        <taxon>Rotaria</taxon>
    </lineage>
</organism>
<dbReference type="PROSITE" id="PS50835">
    <property type="entry name" value="IG_LIKE"/>
    <property type="match status" value="2"/>
</dbReference>
<dbReference type="AlphaFoldDB" id="A0A815Y9W4"/>
<keyword evidence="5" id="KW-1185">Reference proteome</keyword>
<name>A0A815Y9W4_9BILA</name>
<feature type="non-terminal residue" evidence="2">
    <location>
        <position position="171"/>
    </location>
</feature>
<protein>
    <recommendedName>
        <fullName evidence="1">Ig-like domain-containing protein</fullName>
    </recommendedName>
</protein>
<dbReference type="EMBL" id="CAJNOH010016098">
    <property type="protein sequence ID" value="CAF1568783.1"/>
    <property type="molecule type" value="Genomic_DNA"/>
</dbReference>
<feature type="non-terminal residue" evidence="2">
    <location>
        <position position="1"/>
    </location>
</feature>
<dbReference type="InterPro" id="IPR036179">
    <property type="entry name" value="Ig-like_dom_sf"/>
</dbReference>
<evidence type="ECO:0000259" key="1">
    <source>
        <dbReference type="PROSITE" id="PS50835"/>
    </source>
</evidence>
<dbReference type="InterPro" id="IPR013783">
    <property type="entry name" value="Ig-like_fold"/>
</dbReference>
<feature type="domain" description="Ig-like" evidence="1">
    <location>
        <begin position="1"/>
        <end position="76"/>
    </location>
</feature>